<evidence type="ECO:0000313" key="2">
    <source>
        <dbReference type="EMBL" id="RRD50404.1"/>
    </source>
</evidence>
<dbReference type="AlphaFoldDB" id="A0A3P1WUV3"/>
<name>A0A3P1WUV3_9ACTN</name>
<accession>A0A3P1WUV3</accession>
<dbReference type="PANTHER" id="PTHR42951">
    <property type="entry name" value="METALLO-BETA-LACTAMASE DOMAIN-CONTAINING"/>
    <property type="match status" value="1"/>
</dbReference>
<dbReference type="InterPro" id="IPR050855">
    <property type="entry name" value="NDM-1-like"/>
</dbReference>
<comment type="caution">
    <text evidence="2">The sequence shown here is derived from an EMBL/GenBank/DDBJ whole genome shotgun (WGS) entry which is preliminary data.</text>
</comment>
<dbReference type="Pfam" id="PF00753">
    <property type="entry name" value="Lactamase_B"/>
    <property type="match status" value="1"/>
</dbReference>
<dbReference type="Proteomes" id="UP000280935">
    <property type="component" value="Unassembled WGS sequence"/>
</dbReference>
<proteinExistence type="predicted"/>
<dbReference type="CDD" id="cd16282">
    <property type="entry name" value="metallo-hydrolase-like_MBL-fold"/>
    <property type="match status" value="1"/>
</dbReference>
<dbReference type="SUPFAM" id="SSF56281">
    <property type="entry name" value="Metallo-hydrolase/oxidoreductase"/>
    <property type="match status" value="1"/>
</dbReference>
<evidence type="ECO:0000313" key="3">
    <source>
        <dbReference type="Proteomes" id="UP000280935"/>
    </source>
</evidence>
<dbReference type="GO" id="GO:0016787">
    <property type="term" value="F:hydrolase activity"/>
    <property type="evidence" value="ECO:0007669"/>
    <property type="project" value="UniProtKB-KW"/>
</dbReference>
<feature type="domain" description="Metallo-beta-lactamase" evidence="1">
    <location>
        <begin position="25"/>
        <end position="202"/>
    </location>
</feature>
<dbReference type="EMBL" id="RQYT01000006">
    <property type="protein sequence ID" value="RRD50404.1"/>
    <property type="molecule type" value="Genomic_DNA"/>
</dbReference>
<gene>
    <name evidence="2" type="ORF">EII35_04435</name>
</gene>
<dbReference type="SMART" id="SM00849">
    <property type="entry name" value="Lactamase_B"/>
    <property type="match status" value="1"/>
</dbReference>
<dbReference type="OrthoDB" id="2273115at2"/>
<dbReference type="Gene3D" id="3.60.15.10">
    <property type="entry name" value="Ribonuclease Z/Hydroxyacylglutathione hydrolase-like"/>
    <property type="match status" value="1"/>
</dbReference>
<reference evidence="2 3" key="1">
    <citation type="submission" date="2018-11" db="EMBL/GenBank/DDBJ databases">
        <title>Genomes From Bacteria Associated with the Canine Oral Cavity: a Test Case for Automated Genome-Based Taxonomic Assignment.</title>
        <authorList>
            <person name="Coil D.A."/>
            <person name="Jospin G."/>
            <person name="Darling A.E."/>
            <person name="Wallis C."/>
            <person name="Davis I.J."/>
            <person name="Harris S."/>
            <person name="Eisen J.A."/>
            <person name="Holcombe L.J."/>
            <person name="O'Flynn C."/>
        </authorList>
    </citation>
    <scope>NUCLEOTIDE SEQUENCE [LARGE SCALE GENOMIC DNA]</scope>
    <source>
        <strain evidence="2 3">OH2822_COT-296</strain>
    </source>
</reference>
<organism evidence="2 3">
    <name type="scientific">Arachnia propionica</name>
    <dbReference type="NCBI Taxonomy" id="1750"/>
    <lineage>
        <taxon>Bacteria</taxon>
        <taxon>Bacillati</taxon>
        <taxon>Actinomycetota</taxon>
        <taxon>Actinomycetes</taxon>
        <taxon>Propionibacteriales</taxon>
        <taxon>Propionibacteriaceae</taxon>
        <taxon>Arachnia</taxon>
    </lineage>
</organism>
<dbReference type="RefSeq" id="WP_125227262.1">
    <property type="nucleotide sequence ID" value="NZ_RQYT01000006.1"/>
</dbReference>
<dbReference type="InterPro" id="IPR036866">
    <property type="entry name" value="RibonucZ/Hydroxyglut_hydro"/>
</dbReference>
<dbReference type="InterPro" id="IPR001279">
    <property type="entry name" value="Metallo-B-lactamas"/>
</dbReference>
<evidence type="ECO:0000259" key="1">
    <source>
        <dbReference type="SMART" id="SM00849"/>
    </source>
</evidence>
<protein>
    <submittedName>
        <fullName evidence="2">MBL fold metallo-hydrolase</fullName>
    </submittedName>
</protein>
<keyword evidence="2" id="KW-0378">Hydrolase</keyword>
<dbReference type="PANTHER" id="PTHR42951:SF4">
    <property type="entry name" value="ACYL-COENZYME A THIOESTERASE MBLAC2"/>
    <property type="match status" value="1"/>
</dbReference>
<sequence length="276" mass="29362">MTGFTEGPWRRVAERVFVARCEPHGVNIGLVVGDDRAALVDAGSSPAQGAALLASAREQAGVEVSHVVVTHAHHDHWFGIAGMTGVVSIAHEDLLAAPETEVVAAAHEVGMAVLPEPDVTLTLMRAVDLGGVRLEILHFGPAHTRTDLFVVVPGQDVIFTGDTIESDQDPCISESTDLASWPTALDGVLGASGEATRFVPGHGPVVDREFCFRQRAQLAMLHGTADSLYRQGRTVEEALGSAEWPFGPDTVRAALDHVWATLTRQGVPARRTLPLV</sequence>